<dbReference type="EMBL" id="CM039432">
    <property type="protein sequence ID" value="KAI4332271.1"/>
    <property type="molecule type" value="Genomic_DNA"/>
</dbReference>
<reference evidence="1 2" key="1">
    <citation type="journal article" date="2022" name="DNA Res.">
        <title>Chromosomal-level genome assembly of the orchid tree Bauhinia variegata (Leguminosae; Cercidoideae) supports the allotetraploid origin hypothesis of Bauhinia.</title>
        <authorList>
            <person name="Zhong Y."/>
            <person name="Chen Y."/>
            <person name="Zheng D."/>
            <person name="Pang J."/>
            <person name="Liu Y."/>
            <person name="Luo S."/>
            <person name="Meng S."/>
            <person name="Qian L."/>
            <person name="Wei D."/>
            <person name="Dai S."/>
            <person name="Zhou R."/>
        </authorList>
    </citation>
    <scope>NUCLEOTIDE SEQUENCE [LARGE SCALE GENOMIC DNA]</scope>
    <source>
        <strain evidence="1">BV-YZ2020</strain>
    </source>
</reference>
<gene>
    <name evidence="1" type="ORF">L6164_017194</name>
</gene>
<accession>A0ACB9N7S1</accession>
<organism evidence="1 2">
    <name type="scientific">Bauhinia variegata</name>
    <name type="common">Purple orchid tree</name>
    <name type="synonym">Phanera variegata</name>
    <dbReference type="NCBI Taxonomy" id="167791"/>
    <lineage>
        <taxon>Eukaryota</taxon>
        <taxon>Viridiplantae</taxon>
        <taxon>Streptophyta</taxon>
        <taxon>Embryophyta</taxon>
        <taxon>Tracheophyta</taxon>
        <taxon>Spermatophyta</taxon>
        <taxon>Magnoliopsida</taxon>
        <taxon>eudicotyledons</taxon>
        <taxon>Gunneridae</taxon>
        <taxon>Pentapetalae</taxon>
        <taxon>rosids</taxon>
        <taxon>fabids</taxon>
        <taxon>Fabales</taxon>
        <taxon>Fabaceae</taxon>
        <taxon>Cercidoideae</taxon>
        <taxon>Cercideae</taxon>
        <taxon>Bauhiniinae</taxon>
        <taxon>Bauhinia</taxon>
    </lineage>
</organism>
<evidence type="ECO:0000313" key="2">
    <source>
        <dbReference type="Proteomes" id="UP000828941"/>
    </source>
</evidence>
<comment type="caution">
    <text evidence="1">The sequence shown here is derived from an EMBL/GenBank/DDBJ whole genome shotgun (WGS) entry which is preliminary data.</text>
</comment>
<name>A0ACB9N7S1_BAUVA</name>
<evidence type="ECO:0000313" key="1">
    <source>
        <dbReference type="EMBL" id="KAI4332271.1"/>
    </source>
</evidence>
<protein>
    <submittedName>
        <fullName evidence="1">Uncharacterized protein</fullName>
    </submittedName>
</protein>
<dbReference type="Proteomes" id="UP000828941">
    <property type="component" value="Chromosome 7"/>
</dbReference>
<sequence length="95" mass="10641">MIRQENNIIGLITAHPFFGTAEVDRLYKFICPTSSGRDDDPKLNPAVDLDLSKLGCEKVLVCVAEKDRLRERGVAYDETLRSGGWDGTVKLMKRS</sequence>
<proteinExistence type="predicted"/>
<keyword evidence="2" id="KW-1185">Reference proteome</keyword>